<dbReference type="Proteomes" id="UP000216446">
    <property type="component" value="Unassembled WGS sequence"/>
</dbReference>
<dbReference type="Pfam" id="PF18962">
    <property type="entry name" value="Por_Secre_tail"/>
    <property type="match status" value="1"/>
</dbReference>
<keyword evidence="4" id="KW-1185">Reference proteome</keyword>
<protein>
    <recommendedName>
        <fullName evidence="2">Secretion system C-terminal sorting domain-containing protein</fullName>
    </recommendedName>
</protein>
<dbReference type="InParanoid" id="A0A259TX37"/>
<reference evidence="3 4" key="1">
    <citation type="submission" date="2016-11" db="EMBL/GenBank/DDBJ databases">
        <title>Study of marine rhodopsin-containing bacteria.</title>
        <authorList>
            <person name="Yoshizawa S."/>
            <person name="Kumagai Y."/>
            <person name="Kogure K."/>
        </authorList>
    </citation>
    <scope>NUCLEOTIDE SEQUENCE [LARGE SCALE GENOMIC DNA]</scope>
    <source>
        <strain evidence="3 4">SG-29</strain>
    </source>
</reference>
<dbReference type="InterPro" id="IPR026444">
    <property type="entry name" value="Secre_tail"/>
</dbReference>
<dbReference type="RefSeq" id="WP_179271010.1">
    <property type="nucleotide sequence ID" value="NZ_MQWB01000001.1"/>
</dbReference>
<gene>
    <name evidence="3" type="ORF">BSZ36_03805</name>
</gene>
<name>A0A259TX37_9BACT</name>
<proteinExistence type="predicted"/>
<feature type="domain" description="Secretion system C-terminal sorting" evidence="2">
    <location>
        <begin position="51"/>
        <end position="123"/>
    </location>
</feature>
<evidence type="ECO:0000259" key="2">
    <source>
        <dbReference type="Pfam" id="PF18962"/>
    </source>
</evidence>
<accession>A0A259TX37</accession>
<sequence>MTSLLRTLACALLLGAAVAPASAGAVVDRAELELTLIDETPKPFRLSTARPNPFTSSTRLELSVDATTSIRVAVFDALGREVVKLQEGTLQPGTYSLRLDASNLPPGLYLVRATDGRGTTVTRSVALSR</sequence>
<keyword evidence="1" id="KW-0732">Signal</keyword>
<feature type="signal peptide" evidence="1">
    <location>
        <begin position="1"/>
        <end position="23"/>
    </location>
</feature>
<evidence type="ECO:0000313" key="3">
    <source>
        <dbReference type="EMBL" id="OZC02187.1"/>
    </source>
</evidence>
<evidence type="ECO:0000256" key="1">
    <source>
        <dbReference type="SAM" id="SignalP"/>
    </source>
</evidence>
<dbReference type="EMBL" id="MQWB01000001">
    <property type="protein sequence ID" value="OZC02187.1"/>
    <property type="molecule type" value="Genomic_DNA"/>
</dbReference>
<dbReference type="AlphaFoldDB" id="A0A259TX37"/>
<feature type="chain" id="PRO_5012333604" description="Secretion system C-terminal sorting domain-containing protein" evidence="1">
    <location>
        <begin position="24"/>
        <end position="129"/>
    </location>
</feature>
<organism evidence="3 4">
    <name type="scientific">Rubricoccus marinus</name>
    <dbReference type="NCBI Taxonomy" id="716817"/>
    <lineage>
        <taxon>Bacteria</taxon>
        <taxon>Pseudomonadati</taxon>
        <taxon>Rhodothermota</taxon>
        <taxon>Rhodothermia</taxon>
        <taxon>Rhodothermales</taxon>
        <taxon>Rubricoccaceae</taxon>
        <taxon>Rubricoccus</taxon>
    </lineage>
</organism>
<evidence type="ECO:0000313" key="4">
    <source>
        <dbReference type="Proteomes" id="UP000216446"/>
    </source>
</evidence>
<dbReference type="NCBIfam" id="TIGR04183">
    <property type="entry name" value="Por_Secre_tail"/>
    <property type="match status" value="1"/>
</dbReference>
<comment type="caution">
    <text evidence="3">The sequence shown here is derived from an EMBL/GenBank/DDBJ whole genome shotgun (WGS) entry which is preliminary data.</text>
</comment>